<evidence type="ECO:0000256" key="1">
    <source>
        <dbReference type="SAM" id="SignalP"/>
    </source>
</evidence>
<evidence type="ECO:0000313" key="2">
    <source>
        <dbReference type="EMBL" id="JAP07542.1"/>
    </source>
</evidence>
<reference evidence="2" key="1">
    <citation type="submission" date="2015-12" db="EMBL/GenBank/DDBJ databases">
        <title>Gene expression during late stages of embryo sac development: a critical building block for successful pollen-pistil interactions.</title>
        <authorList>
            <person name="Liu Y."/>
            <person name="Joly V."/>
            <person name="Sabar M."/>
            <person name="Matton D.P."/>
        </authorList>
    </citation>
    <scope>NUCLEOTIDE SEQUENCE</scope>
</reference>
<feature type="signal peptide" evidence="1">
    <location>
        <begin position="1"/>
        <end position="24"/>
    </location>
</feature>
<proteinExistence type="predicted"/>
<dbReference type="EMBL" id="GEDG01038533">
    <property type="protein sequence ID" value="JAP07542.1"/>
    <property type="molecule type" value="Transcribed_RNA"/>
</dbReference>
<accession>A0A0V0GJV8</accession>
<organism evidence="2">
    <name type="scientific">Solanum chacoense</name>
    <name type="common">Chaco potato</name>
    <dbReference type="NCBI Taxonomy" id="4108"/>
    <lineage>
        <taxon>Eukaryota</taxon>
        <taxon>Viridiplantae</taxon>
        <taxon>Streptophyta</taxon>
        <taxon>Embryophyta</taxon>
        <taxon>Tracheophyta</taxon>
        <taxon>Spermatophyta</taxon>
        <taxon>Magnoliopsida</taxon>
        <taxon>eudicotyledons</taxon>
        <taxon>Gunneridae</taxon>
        <taxon>Pentapetalae</taxon>
        <taxon>asterids</taxon>
        <taxon>lamiids</taxon>
        <taxon>Solanales</taxon>
        <taxon>Solanaceae</taxon>
        <taxon>Solanoideae</taxon>
        <taxon>Solaneae</taxon>
        <taxon>Solanum</taxon>
    </lineage>
</organism>
<sequence length="64" mass="7438">MHMLFLKCGHILLMVFQTLHPSVPITSSVVHWLSKPYFPAINLLHKALSSVQNLHSHFWSKQLF</sequence>
<keyword evidence="1" id="KW-0732">Signal</keyword>
<dbReference type="AlphaFoldDB" id="A0A0V0GJV8"/>
<feature type="chain" id="PRO_5006865368" evidence="1">
    <location>
        <begin position="25"/>
        <end position="64"/>
    </location>
</feature>
<name>A0A0V0GJV8_SOLCH</name>
<protein>
    <submittedName>
        <fullName evidence="2">Putative ovule protein</fullName>
    </submittedName>
</protein>